<comment type="caution">
    <text evidence="2">The sequence shown here is derived from an EMBL/GenBank/DDBJ whole genome shotgun (WGS) entry which is preliminary data.</text>
</comment>
<evidence type="ECO:0000313" key="3">
    <source>
        <dbReference type="Proteomes" id="UP000565078"/>
    </source>
</evidence>
<proteinExistence type="predicted"/>
<feature type="non-terminal residue" evidence="2">
    <location>
        <position position="1"/>
    </location>
</feature>
<dbReference type="Proteomes" id="UP000565078">
    <property type="component" value="Unassembled WGS sequence"/>
</dbReference>
<evidence type="ECO:0008006" key="4">
    <source>
        <dbReference type="Google" id="ProtNLM"/>
    </source>
</evidence>
<dbReference type="PANTHER" id="PTHR34614">
    <property type="match status" value="1"/>
</dbReference>
<keyword evidence="1" id="KW-0472">Membrane</keyword>
<accession>A0A7J4J1B4</accession>
<evidence type="ECO:0000256" key="1">
    <source>
        <dbReference type="SAM" id="Phobius"/>
    </source>
</evidence>
<dbReference type="AlphaFoldDB" id="A0A7J4J1B4"/>
<sequence length="397" mass="46244">EFFKELGFKEIPKERNVYRGIERIGMRLNALVEKYQSLIKKHGLVSDKQFPDFSSSYFEGNKSNLGALGYSRDSQPGKKQFVWGISTGINGVPSALTVQKGNLVDKRHWRVIFKCLVKILEKGALLIFDCGANTKKNKEKILEKGFNYLTLKQKKKASYAKYIKIFHESKKEKIVANEVEYESVKREEEGEFQYIFFSRKLKRDQLRKKRKKFKRELKKNHPLISKAKRGKELAKHPTEEGLVIARGELQKTLGKIKNPFITRLEGFFILESSVDAEPEKILALYKQRDRAEKLIRDMKEGTELRPVRHWNKFTILGYMFIIFLTNAMLSLTQFLSTNPLVKNVKLLKKYLSNLTLTVVYPEKAFQLRLLSNISPEIEQILGKSIHKYGQTSIDLRW</sequence>
<evidence type="ECO:0000313" key="2">
    <source>
        <dbReference type="EMBL" id="HIH09847.1"/>
    </source>
</evidence>
<keyword evidence="1" id="KW-1133">Transmembrane helix</keyword>
<name>A0A7J4J1B4_9ARCH</name>
<feature type="transmembrane region" description="Helical" evidence="1">
    <location>
        <begin position="315"/>
        <end position="335"/>
    </location>
</feature>
<gene>
    <name evidence="2" type="ORF">HA254_04210</name>
</gene>
<protein>
    <recommendedName>
        <fullName evidence="4">Transposase IS4-like domain-containing protein</fullName>
    </recommendedName>
</protein>
<organism evidence="2 3">
    <name type="scientific">Candidatus Iainarchaeum sp</name>
    <dbReference type="NCBI Taxonomy" id="3101447"/>
    <lineage>
        <taxon>Archaea</taxon>
        <taxon>Candidatus Iainarchaeota</taxon>
        <taxon>Candidatus Iainarchaeia</taxon>
        <taxon>Candidatus Iainarchaeales</taxon>
        <taxon>Candidatus Iainarchaeaceae</taxon>
        <taxon>Candidatus Iainarchaeum</taxon>
    </lineage>
</organism>
<reference evidence="3" key="1">
    <citation type="journal article" date="2020" name="bioRxiv">
        <title>A rank-normalized archaeal taxonomy based on genome phylogeny resolves widespread incomplete and uneven classifications.</title>
        <authorList>
            <person name="Rinke C."/>
            <person name="Chuvochina M."/>
            <person name="Mussig A.J."/>
            <person name="Chaumeil P.-A."/>
            <person name="Waite D.W."/>
            <person name="Whitman W.B."/>
            <person name="Parks D.H."/>
            <person name="Hugenholtz P."/>
        </authorList>
    </citation>
    <scope>NUCLEOTIDE SEQUENCE [LARGE SCALE GENOMIC DNA]</scope>
</reference>
<dbReference type="EMBL" id="DUGC01000064">
    <property type="protein sequence ID" value="HIH09847.1"/>
    <property type="molecule type" value="Genomic_DNA"/>
</dbReference>
<dbReference type="PANTHER" id="PTHR34614:SF2">
    <property type="entry name" value="TRANSPOSASE IS4-LIKE DOMAIN-CONTAINING PROTEIN"/>
    <property type="match status" value="1"/>
</dbReference>
<keyword evidence="1" id="KW-0812">Transmembrane</keyword>